<protein>
    <submittedName>
        <fullName evidence="2">16679_t:CDS:1</fullName>
    </submittedName>
</protein>
<dbReference type="Proteomes" id="UP000789405">
    <property type="component" value="Unassembled WGS sequence"/>
</dbReference>
<keyword evidence="3" id="KW-1185">Reference proteome</keyword>
<feature type="transmembrane region" description="Helical" evidence="1">
    <location>
        <begin position="67"/>
        <end position="87"/>
    </location>
</feature>
<evidence type="ECO:0000313" key="2">
    <source>
        <dbReference type="EMBL" id="CAG8766741.1"/>
    </source>
</evidence>
<keyword evidence="1" id="KW-1133">Transmembrane helix</keyword>
<name>A0A9N9J6Y2_9GLOM</name>
<proteinExistence type="predicted"/>
<organism evidence="2 3">
    <name type="scientific">Dentiscutata erythropus</name>
    <dbReference type="NCBI Taxonomy" id="1348616"/>
    <lineage>
        <taxon>Eukaryota</taxon>
        <taxon>Fungi</taxon>
        <taxon>Fungi incertae sedis</taxon>
        <taxon>Mucoromycota</taxon>
        <taxon>Glomeromycotina</taxon>
        <taxon>Glomeromycetes</taxon>
        <taxon>Diversisporales</taxon>
        <taxon>Gigasporaceae</taxon>
        <taxon>Dentiscutata</taxon>
    </lineage>
</organism>
<keyword evidence="1" id="KW-0472">Membrane</keyword>
<sequence length="101" mass="11712">YVSAILDMTLCNCRIWVEDENVERIAGMVNYSPCDAVDKDFTRFNVPKDGPYWVHAKVEGSLRHKKFGVLFMGINVFGFLVLLVEWFDEKDFSDSDCNRTH</sequence>
<evidence type="ECO:0000313" key="3">
    <source>
        <dbReference type="Proteomes" id="UP000789405"/>
    </source>
</evidence>
<feature type="non-terminal residue" evidence="2">
    <location>
        <position position="1"/>
    </location>
</feature>
<gene>
    <name evidence="2" type="ORF">DERYTH_LOCUS18306</name>
</gene>
<accession>A0A9N9J6Y2</accession>
<reference evidence="2" key="1">
    <citation type="submission" date="2021-06" db="EMBL/GenBank/DDBJ databases">
        <authorList>
            <person name="Kallberg Y."/>
            <person name="Tangrot J."/>
            <person name="Rosling A."/>
        </authorList>
    </citation>
    <scope>NUCLEOTIDE SEQUENCE</scope>
    <source>
        <strain evidence="2">MA453B</strain>
    </source>
</reference>
<keyword evidence="1" id="KW-0812">Transmembrane</keyword>
<evidence type="ECO:0000256" key="1">
    <source>
        <dbReference type="SAM" id="Phobius"/>
    </source>
</evidence>
<dbReference type="AlphaFoldDB" id="A0A9N9J6Y2"/>
<dbReference type="OrthoDB" id="2303118at2759"/>
<comment type="caution">
    <text evidence="2">The sequence shown here is derived from an EMBL/GenBank/DDBJ whole genome shotgun (WGS) entry which is preliminary data.</text>
</comment>
<dbReference type="EMBL" id="CAJVPY010018377">
    <property type="protein sequence ID" value="CAG8766741.1"/>
    <property type="molecule type" value="Genomic_DNA"/>
</dbReference>